<keyword evidence="1" id="KW-0472">Membrane</keyword>
<name>A0A7J8ZW05_9ROSI</name>
<keyword evidence="1" id="KW-0812">Transmembrane</keyword>
<evidence type="ECO:0000256" key="1">
    <source>
        <dbReference type="SAM" id="Phobius"/>
    </source>
</evidence>
<dbReference type="Proteomes" id="UP000593574">
    <property type="component" value="Unassembled WGS sequence"/>
</dbReference>
<protein>
    <submittedName>
        <fullName evidence="2">Uncharacterized protein</fullName>
    </submittedName>
</protein>
<comment type="caution">
    <text evidence="2">The sequence shown here is derived from an EMBL/GenBank/DDBJ whole genome shotgun (WGS) entry which is preliminary data.</text>
</comment>
<dbReference type="AlphaFoldDB" id="A0A7J8ZW05"/>
<keyword evidence="1" id="KW-1133">Transmembrane helix</keyword>
<accession>A0A7J8ZW05</accession>
<proteinExistence type="predicted"/>
<evidence type="ECO:0000313" key="2">
    <source>
        <dbReference type="EMBL" id="MBA0715987.1"/>
    </source>
</evidence>
<organism evidence="2 3">
    <name type="scientific">Gossypium laxum</name>
    <dbReference type="NCBI Taxonomy" id="34288"/>
    <lineage>
        <taxon>Eukaryota</taxon>
        <taxon>Viridiplantae</taxon>
        <taxon>Streptophyta</taxon>
        <taxon>Embryophyta</taxon>
        <taxon>Tracheophyta</taxon>
        <taxon>Spermatophyta</taxon>
        <taxon>Magnoliopsida</taxon>
        <taxon>eudicotyledons</taxon>
        <taxon>Gunneridae</taxon>
        <taxon>Pentapetalae</taxon>
        <taxon>rosids</taxon>
        <taxon>malvids</taxon>
        <taxon>Malvales</taxon>
        <taxon>Malvaceae</taxon>
        <taxon>Malvoideae</taxon>
        <taxon>Gossypium</taxon>
    </lineage>
</organism>
<evidence type="ECO:0000313" key="3">
    <source>
        <dbReference type="Proteomes" id="UP000593574"/>
    </source>
</evidence>
<dbReference type="PANTHER" id="PTHR36394:SF1">
    <property type="entry name" value="OS01G0277700 PROTEIN"/>
    <property type="match status" value="1"/>
</dbReference>
<sequence>MVVASLVLVPTLSPCTTTLLVFLAVGNSSSMISFRYSMIWE</sequence>
<gene>
    <name evidence="2" type="ORF">Golax_014857</name>
</gene>
<keyword evidence="3" id="KW-1185">Reference proteome</keyword>
<reference evidence="2 3" key="1">
    <citation type="journal article" date="2019" name="Genome Biol. Evol.">
        <title>Insights into the evolution of the New World diploid cottons (Gossypium, subgenus Houzingenia) based on genome sequencing.</title>
        <authorList>
            <person name="Grover C.E."/>
            <person name="Arick M.A. 2nd"/>
            <person name="Thrash A."/>
            <person name="Conover J.L."/>
            <person name="Sanders W.S."/>
            <person name="Peterson D.G."/>
            <person name="Frelichowski J.E."/>
            <person name="Scheffler J.A."/>
            <person name="Scheffler B.E."/>
            <person name="Wendel J.F."/>
        </authorList>
    </citation>
    <scope>NUCLEOTIDE SEQUENCE [LARGE SCALE GENOMIC DNA]</scope>
    <source>
        <strain evidence="2">4</strain>
        <tissue evidence="2">Leaf</tissue>
    </source>
</reference>
<dbReference type="PANTHER" id="PTHR36394">
    <property type="entry name" value="OS01G0277700 PROTEIN"/>
    <property type="match status" value="1"/>
</dbReference>
<dbReference type="EMBL" id="JABEZV010000007">
    <property type="protein sequence ID" value="MBA0715987.1"/>
    <property type="molecule type" value="Genomic_DNA"/>
</dbReference>
<feature type="transmembrane region" description="Helical" evidence="1">
    <location>
        <begin position="6"/>
        <end position="25"/>
    </location>
</feature>